<dbReference type="Pfam" id="PF01797">
    <property type="entry name" value="Y1_Tnp"/>
    <property type="match status" value="1"/>
</dbReference>
<dbReference type="PANTHER" id="PTHR33360:SF2">
    <property type="entry name" value="TRANSPOSASE FOR INSERTION SEQUENCE ELEMENT IS200"/>
    <property type="match status" value="1"/>
</dbReference>
<gene>
    <name evidence="2" type="ORF">CCAX7_18010</name>
</gene>
<dbReference type="OrthoDB" id="9798161at2"/>
<protein>
    <submittedName>
        <fullName evidence="2">Transposase</fullName>
    </submittedName>
</protein>
<dbReference type="InterPro" id="IPR036515">
    <property type="entry name" value="Transposase_17_sf"/>
</dbReference>
<keyword evidence="3" id="KW-1185">Reference proteome</keyword>
<organism evidence="2 3">
    <name type="scientific">Capsulimonas corticalis</name>
    <dbReference type="NCBI Taxonomy" id="2219043"/>
    <lineage>
        <taxon>Bacteria</taxon>
        <taxon>Bacillati</taxon>
        <taxon>Armatimonadota</taxon>
        <taxon>Armatimonadia</taxon>
        <taxon>Capsulimonadales</taxon>
        <taxon>Capsulimonadaceae</taxon>
        <taxon>Capsulimonas</taxon>
    </lineage>
</organism>
<proteinExistence type="predicted"/>
<evidence type="ECO:0000313" key="3">
    <source>
        <dbReference type="Proteomes" id="UP000287394"/>
    </source>
</evidence>
<dbReference type="PANTHER" id="PTHR33360">
    <property type="entry name" value="TRANSPOSASE FOR INSERTION SEQUENCE ELEMENT IS200"/>
    <property type="match status" value="1"/>
</dbReference>
<dbReference type="AlphaFoldDB" id="A0A402D717"/>
<dbReference type="NCBIfam" id="NF033573">
    <property type="entry name" value="transpos_IS200"/>
    <property type="match status" value="1"/>
</dbReference>
<dbReference type="Proteomes" id="UP000287394">
    <property type="component" value="Chromosome"/>
</dbReference>
<dbReference type="EMBL" id="AP025739">
    <property type="protein sequence ID" value="BDI29750.1"/>
    <property type="molecule type" value="Genomic_DNA"/>
</dbReference>
<dbReference type="GO" id="GO:0004803">
    <property type="term" value="F:transposase activity"/>
    <property type="evidence" value="ECO:0007669"/>
    <property type="project" value="InterPro"/>
</dbReference>
<dbReference type="GO" id="GO:0006313">
    <property type="term" value="P:DNA transposition"/>
    <property type="evidence" value="ECO:0007669"/>
    <property type="project" value="InterPro"/>
</dbReference>
<dbReference type="SUPFAM" id="SSF143422">
    <property type="entry name" value="Transposase IS200-like"/>
    <property type="match status" value="1"/>
</dbReference>
<feature type="compositionally biased region" description="Low complexity" evidence="1">
    <location>
        <begin position="138"/>
        <end position="152"/>
    </location>
</feature>
<dbReference type="InterPro" id="IPR002686">
    <property type="entry name" value="Transposase_17"/>
</dbReference>
<dbReference type="RefSeq" id="WP_119325249.1">
    <property type="nucleotide sequence ID" value="NZ_AP025739.1"/>
</dbReference>
<accession>A0A402D717</accession>
<dbReference type="SMART" id="SM01321">
    <property type="entry name" value="Y1_Tnp"/>
    <property type="match status" value="1"/>
</dbReference>
<evidence type="ECO:0000313" key="2">
    <source>
        <dbReference type="EMBL" id="BDI29750.1"/>
    </source>
</evidence>
<dbReference type="Gene3D" id="3.30.70.1290">
    <property type="entry name" value="Transposase IS200-like"/>
    <property type="match status" value="1"/>
</dbReference>
<dbReference type="KEGG" id="ccot:CCAX7_18010"/>
<name>A0A402D717_9BACT</name>
<feature type="region of interest" description="Disordered" evidence="1">
    <location>
        <begin position="129"/>
        <end position="152"/>
    </location>
</feature>
<sequence length="152" mass="17038">MPQEPRNSIHVYLHLVWGTYLRYPLITPDKEDALFRCIEAESIRLGCNVLATGGMPDHVHLAVTLPTPLSMAKLMQQVKGVSSAFARDQLYEGEFFGWQEGYGAFSFSQTQCDKVINYIKNQKQHHEQKTLWPSVEITTPPSTSSPPSGTDG</sequence>
<evidence type="ECO:0000256" key="1">
    <source>
        <dbReference type="SAM" id="MobiDB-lite"/>
    </source>
</evidence>
<reference evidence="2 3" key="1">
    <citation type="journal article" date="2019" name="Int. J. Syst. Evol. Microbiol.">
        <title>Capsulimonas corticalis gen. nov., sp. nov., an aerobic capsulated bacterium, of a novel bacterial order, Capsulimonadales ord. nov., of the class Armatimonadia of the phylum Armatimonadetes.</title>
        <authorList>
            <person name="Li J."/>
            <person name="Kudo C."/>
            <person name="Tonouchi A."/>
        </authorList>
    </citation>
    <scope>NUCLEOTIDE SEQUENCE [LARGE SCALE GENOMIC DNA]</scope>
    <source>
        <strain evidence="2 3">AX-7</strain>
    </source>
</reference>
<dbReference type="GO" id="GO:0003677">
    <property type="term" value="F:DNA binding"/>
    <property type="evidence" value="ECO:0007669"/>
    <property type="project" value="InterPro"/>
</dbReference>